<evidence type="ECO:0000313" key="2">
    <source>
        <dbReference type="EMBL" id="EGW14706.1"/>
    </source>
</evidence>
<dbReference type="EMBL" id="JH001543">
    <property type="protein sequence ID" value="EGW14706.1"/>
    <property type="molecule type" value="Genomic_DNA"/>
</dbReference>
<feature type="region of interest" description="Disordered" evidence="1">
    <location>
        <begin position="1"/>
        <end position="26"/>
    </location>
</feature>
<reference evidence="3" key="1">
    <citation type="journal article" date="2011" name="Nat. Biotechnol.">
        <title>The genomic sequence of the Chinese hamster ovary (CHO)-K1 cell line.</title>
        <authorList>
            <person name="Xu X."/>
            <person name="Nagarajan H."/>
            <person name="Lewis N.E."/>
            <person name="Pan S."/>
            <person name="Cai Z."/>
            <person name="Liu X."/>
            <person name="Chen W."/>
            <person name="Xie M."/>
            <person name="Wang W."/>
            <person name="Hammond S."/>
            <person name="Andersen M.R."/>
            <person name="Neff N."/>
            <person name="Passarelli B."/>
            <person name="Koh W."/>
            <person name="Fan H.C."/>
            <person name="Wang J."/>
            <person name="Gui Y."/>
            <person name="Lee K.H."/>
            <person name="Betenbaugh M.J."/>
            <person name="Quake S.R."/>
            <person name="Famili I."/>
            <person name="Palsson B.O."/>
            <person name="Wang J."/>
        </authorList>
    </citation>
    <scope>NUCLEOTIDE SEQUENCE [LARGE SCALE GENOMIC DNA]</scope>
    <source>
        <strain evidence="3">CHO K1 cell line</strain>
    </source>
</reference>
<sequence>MESGEAQAAGSEAHSPLFQDKGPAGPFVWRLAEPEVCEPAFAPASLTQAQGHRQTYTPSQPD</sequence>
<proteinExistence type="predicted"/>
<evidence type="ECO:0000313" key="3">
    <source>
        <dbReference type="Proteomes" id="UP000001075"/>
    </source>
</evidence>
<evidence type="ECO:0000256" key="1">
    <source>
        <dbReference type="SAM" id="MobiDB-lite"/>
    </source>
</evidence>
<dbReference type="AlphaFoldDB" id="G3I8W4"/>
<dbReference type="InParanoid" id="G3I8W4"/>
<protein>
    <submittedName>
        <fullName evidence="2">Uncharacterized protein</fullName>
    </submittedName>
</protein>
<gene>
    <name evidence="2" type="ORF">I79_019996</name>
</gene>
<accession>G3I8W4</accession>
<name>G3I8W4_CRIGR</name>
<dbReference type="Proteomes" id="UP000001075">
    <property type="component" value="Unassembled WGS sequence"/>
</dbReference>
<organism evidence="2 3">
    <name type="scientific">Cricetulus griseus</name>
    <name type="common">Chinese hamster</name>
    <name type="synonym">Cricetulus barabensis griseus</name>
    <dbReference type="NCBI Taxonomy" id="10029"/>
    <lineage>
        <taxon>Eukaryota</taxon>
        <taxon>Metazoa</taxon>
        <taxon>Chordata</taxon>
        <taxon>Craniata</taxon>
        <taxon>Vertebrata</taxon>
        <taxon>Euteleostomi</taxon>
        <taxon>Mammalia</taxon>
        <taxon>Eutheria</taxon>
        <taxon>Euarchontoglires</taxon>
        <taxon>Glires</taxon>
        <taxon>Rodentia</taxon>
        <taxon>Myomorpha</taxon>
        <taxon>Muroidea</taxon>
        <taxon>Cricetidae</taxon>
        <taxon>Cricetinae</taxon>
        <taxon>Cricetulus</taxon>
    </lineage>
</organism>
<feature type="compositionally biased region" description="Low complexity" evidence="1">
    <location>
        <begin position="1"/>
        <end position="13"/>
    </location>
</feature>